<accession>A0AAE9KQ84</accession>
<dbReference type="InterPro" id="IPR001296">
    <property type="entry name" value="Glyco_trans_1"/>
</dbReference>
<dbReference type="SUPFAM" id="SSF53756">
    <property type="entry name" value="UDP-Glycosyltransferase/glycogen phosphorylase"/>
    <property type="match status" value="1"/>
</dbReference>
<sequence length="371" mass="41126">MKIVQLYDSYFIKGGVERVLALLLNSWAADGHDVSLLVREGQVTDVYPLHADIKRSSLMHAPQPGRGRRLLNYVQDIFAIRRQPDVRGADILIANGPWCALLSILALKFPLRLRGAPALIVCDHNNPAAFGSLTRFTCRLLYRHADCVLSLTQPQAKLYQEFVHRITVISNPVNLPTPEQPIDAVPDNQVLAVGRLAYQKGFDYLLQAWALVTEQRPDAHLTIIGEGPEQSALHTQAEQLGISAQLTWLPFTNQIFQYYQRATLLAVSSRYEGQGLVLLEAQACGLPIVSFDCDFGPREIIADGQDGLLCDPANPAALAKGILQLLNEPELCTDMRNNARVAAAKYMLPQVLQQWDALFEKLVASQKTTTP</sequence>
<proteinExistence type="predicted"/>
<dbReference type="InterPro" id="IPR028098">
    <property type="entry name" value="Glyco_trans_4-like_N"/>
</dbReference>
<dbReference type="PANTHER" id="PTHR12526">
    <property type="entry name" value="GLYCOSYLTRANSFERASE"/>
    <property type="match status" value="1"/>
</dbReference>
<name>A0AAE9KQ84_ALCFA</name>
<dbReference type="Gene3D" id="3.40.50.2000">
    <property type="entry name" value="Glycogen Phosphorylase B"/>
    <property type="match status" value="2"/>
</dbReference>
<organism evidence="3 4">
    <name type="scientific">Alcaligenes faecalis</name>
    <dbReference type="NCBI Taxonomy" id="511"/>
    <lineage>
        <taxon>Bacteria</taxon>
        <taxon>Pseudomonadati</taxon>
        <taxon>Pseudomonadota</taxon>
        <taxon>Betaproteobacteria</taxon>
        <taxon>Burkholderiales</taxon>
        <taxon>Alcaligenaceae</taxon>
        <taxon>Alcaligenes</taxon>
    </lineage>
</organism>
<evidence type="ECO:0000313" key="4">
    <source>
        <dbReference type="Proteomes" id="UP000830925"/>
    </source>
</evidence>
<dbReference type="Pfam" id="PF00534">
    <property type="entry name" value="Glycos_transf_1"/>
    <property type="match status" value="1"/>
</dbReference>
<feature type="domain" description="Glycosyl transferase family 1" evidence="1">
    <location>
        <begin position="187"/>
        <end position="340"/>
    </location>
</feature>
<gene>
    <name evidence="3" type="ORF">MXF72_02085</name>
</gene>
<evidence type="ECO:0000259" key="1">
    <source>
        <dbReference type="Pfam" id="PF00534"/>
    </source>
</evidence>
<dbReference type="PANTHER" id="PTHR12526:SF630">
    <property type="entry name" value="GLYCOSYLTRANSFERASE"/>
    <property type="match status" value="1"/>
</dbReference>
<dbReference type="CDD" id="cd03820">
    <property type="entry name" value="GT4_AmsD-like"/>
    <property type="match status" value="1"/>
</dbReference>
<feature type="domain" description="Glycosyltransferase subfamily 4-like N-terminal" evidence="2">
    <location>
        <begin position="14"/>
        <end position="175"/>
    </location>
</feature>
<reference evidence="3" key="1">
    <citation type="submission" date="2022-04" db="EMBL/GenBank/DDBJ databases">
        <title>Genomic mining of Alcaligenes faecalis D334 producing ectoin and derivatives.</title>
        <authorList>
            <person name="Doan V.T."/>
            <person name="Quach N.T."/>
            <person name="Vu T.-H.-N."/>
            <person name="Phi Q.-T."/>
        </authorList>
    </citation>
    <scope>NUCLEOTIDE SEQUENCE</scope>
    <source>
        <strain evidence="3">D334</strain>
    </source>
</reference>
<dbReference type="Pfam" id="PF13439">
    <property type="entry name" value="Glyco_transf_4"/>
    <property type="match status" value="1"/>
</dbReference>
<dbReference type="GO" id="GO:0016757">
    <property type="term" value="F:glycosyltransferase activity"/>
    <property type="evidence" value="ECO:0007669"/>
    <property type="project" value="InterPro"/>
</dbReference>
<evidence type="ECO:0000313" key="3">
    <source>
        <dbReference type="EMBL" id="UPL21891.1"/>
    </source>
</evidence>
<evidence type="ECO:0000259" key="2">
    <source>
        <dbReference type="Pfam" id="PF13439"/>
    </source>
</evidence>
<dbReference type="EMBL" id="CP095873">
    <property type="protein sequence ID" value="UPL21891.1"/>
    <property type="molecule type" value="Genomic_DNA"/>
</dbReference>
<protein>
    <submittedName>
        <fullName evidence="3">Glycosyltransferase family 4 protein</fullName>
    </submittedName>
</protein>
<dbReference type="Proteomes" id="UP000830925">
    <property type="component" value="Chromosome"/>
</dbReference>
<dbReference type="AlphaFoldDB" id="A0AAE9KQ84"/>
<dbReference type="RefSeq" id="WP_247966372.1">
    <property type="nucleotide sequence ID" value="NZ_CP095873.1"/>
</dbReference>